<organism evidence="10 11">
    <name type="scientific">Rhipicephalus sanguineus</name>
    <name type="common">Brown dog tick</name>
    <name type="synonym">Ixodes sanguineus</name>
    <dbReference type="NCBI Taxonomy" id="34632"/>
    <lineage>
        <taxon>Eukaryota</taxon>
        <taxon>Metazoa</taxon>
        <taxon>Ecdysozoa</taxon>
        <taxon>Arthropoda</taxon>
        <taxon>Chelicerata</taxon>
        <taxon>Arachnida</taxon>
        <taxon>Acari</taxon>
        <taxon>Parasitiformes</taxon>
        <taxon>Ixodida</taxon>
        <taxon>Ixodoidea</taxon>
        <taxon>Ixodidae</taxon>
        <taxon>Rhipicephalinae</taxon>
        <taxon>Rhipicephalus</taxon>
        <taxon>Rhipicephalus</taxon>
    </lineage>
</organism>
<reference evidence="10" key="1">
    <citation type="journal article" date="2020" name="Cell">
        <title>Large-Scale Comparative Analyses of Tick Genomes Elucidate Their Genetic Diversity and Vector Capacities.</title>
        <authorList>
            <consortium name="Tick Genome and Microbiome Consortium (TIGMIC)"/>
            <person name="Jia N."/>
            <person name="Wang J."/>
            <person name="Shi W."/>
            <person name="Du L."/>
            <person name="Sun Y."/>
            <person name="Zhan W."/>
            <person name="Jiang J.F."/>
            <person name="Wang Q."/>
            <person name="Zhang B."/>
            <person name="Ji P."/>
            <person name="Bell-Sakyi L."/>
            <person name="Cui X.M."/>
            <person name="Yuan T.T."/>
            <person name="Jiang B.G."/>
            <person name="Yang W.F."/>
            <person name="Lam T.T."/>
            <person name="Chang Q.C."/>
            <person name="Ding S.J."/>
            <person name="Wang X.J."/>
            <person name="Zhu J.G."/>
            <person name="Ruan X.D."/>
            <person name="Zhao L."/>
            <person name="Wei J.T."/>
            <person name="Ye R.Z."/>
            <person name="Que T.C."/>
            <person name="Du C.H."/>
            <person name="Zhou Y.H."/>
            <person name="Cheng J.X."/>
            <person name="Dai P.F."/>
            <person name="Guo W.B."/>
            <person name="Han X.H."/>
            <person name="Huang E.J."/>
            <person name="Li L.F."/>
            <person name="Wei W."/>
            <person name="Gao Y.C."/>
            <person name="Liu J.Z."/>
            <person name="Shao H.Z."/>
            <person name="Wang X."/>
            <person name="Wang C.C."/>
            <person name="Yang T.C."/>
            <person name="Huo Q.B."/>
            <person name="Li W."/>
            <person name="Chen H.Y."/>
            <person name="Chen S.E."/>
            <person name="Zhou L.G."/>
            <person name="Ni X.B."/>
            <person name="Tian J.H."/>
            <person name="Sheng Y."/>
            <person name="Liu T."/>
            <person name="Pan Y.S."/>
            <person name="Xia L.Y."/>
            <person name="Li J."/>
            <person name="Zhao F."/>
            <person name="Cao W.C."/>
        </authorList>
    </citation>
    <scope>NUCLEOTIDE SEQUENCE</scope>
    <source>
        <strain evidence="10">Rsan-2018</strain>
    </source>
</reference>
<dbReference type="GO" id="GO:0008417">
    <property type="term" value="F:fucosyltransferase activity"/>
    <property type="evidence" value="ECO:0007669"/>
    <property type="project" value="InterPro"/>
</dbReference>
<evidence type="ECO:0000256" key="3">
    <source>
        <dbReference type="ARBA" id="ARBA00022692"/>
    </source>
</evidence>
<dbReference type="GO" id="GO:0032580">
    <property type="term" value="C:Golgi cisterna membrane"/>
    <property type="evidence" value="ECO:0007669"/>
    <property type="project" value="UniProtKB-SubCell"/>
</dbReference>
<protein>
    <recommendedName>
        <fullName evidence="9">Fucosyltransferase N-terminal domain-containing protein</fullName>
    </recommendedName>
</protein>
<dbReference type="SUPFAM" id="SSF53756">
    <property type="entry name" value="UDP-Glycosyltransferase/glycogen phosphorylase"/>
    <property type="match status" value="1"/>
</dbReference>
<accession>A0A9D4PT55</accession>
<keyword evidence="5" id="KW-1133">Transmembrane helix</keyword>
<evidence type="ECO:0000256" key="1">
    <source>
        <dbReference type="ARBA" id="ARBA00004447"/>
    </source>
</evidence>
<evidence type="ECO:0000313" key="10">
    <source>
        <dbReference type="EMBL" id="KAH7955290.1"/>
    </source>
</evidence>
<dbReference type="PANTHER" id="PTHR48438:SF1">
    <property type="entry name" value="ALPHA-(1,3)-FUCOSYLTRANSFERASE C-RELATED"/>
    <property type="match status" value="1"/>
</dbReference>
<dbReference type="Gene3D" id="3.40.50.11660">
    <property type="entry name" value="Glycosyl transferase family 10, C-terminal domain"/>
    <property type="match status" value="1"/>
</dbReference>
<dbReference type="Pfam" id="PF17039">
    <property type="entry name" value="Glyco_tran_10_N"/>
    <property type="match status" value="1"/>
</dbReference>
<evidence type="ECO:0000313" key="11">
    <source>
        <dbReference type="Proteomes" id="UP000821837"/>
    </source>
</evidence>
<comment type="caution">
    <text evidence="10">The sequence shown here is derived from an EMBL/GenBank/DDBJ whole genome shotgun (WGS) entry which is preliminary data.</text>
</comment>
<evidence type="ECO:0000256" key="4">
    <source>
        <dbReference type="ARBA" id="ARBA00022968"/>
    </source>
</evidence>
<proteinExistence type="predicted"/>
<gene>
    <name evidence="10" type="ORF">HPB52_000094</name>
</gene>
<keyword evidence="8" id="KW-0325">Glycoprotein</keyword>
<dbReference type="InterPro" id="IPR038577">
    <property type="entry name" value="GT10-like_C_sf"/>
</dbReference>
<dbReference type="InterPro" id="IPR001503">
    <property type="entry name" value="Glyco_trans_10"/>
</dbReference>
<comment type="pathway">
    <text evidence="2">Protein modification; protein glycosylation.</text>
</comment>
<evidence type="ECO:0000259" key="9">
    <source>
        <dbReference type="Pfam" id="PF17039"/>
    </source>
</evidence>
<feature type="domain" description="Fucosyltransferase N-terminal" evidence="9">
    <location>
        <begin position="21"/>
        <end position="157"/>
    </location>
</feature>
<keyword evidence="11" id="KW-1185">Reference proteome</keyword>
<name>A0A9D4PT55_RHISA</name>
<evidence type="ECO:0000256" key="6">
    <source>
        <dbReference type="ARBA" id="ARBA00023034"/>
    </source>
</evidence>
<keyword evidence="4" id="KW-0735">Signal-anchor</keyword>
<dbReference type="Proteomes" id="UP000821837">
    <property type="component" value="Unassembled WGS sequence"/>
</dbReference>
<dbReference type="VEuPathDB" id="VectorBase:RSAN_054355"/>
<dbReference type="AlphaFoldDB" id="A0A9D4PT55"/>
<evidence type="ECO:0000256" key="7">
    <source>
        <dbReference type="ARBA" id="ARBA00023136"/>
    </source>
</evidence>
<keyword evidence="7" id="KW-0472">Membrane</keyword>
<dbReference type="EMBL" id="JABSTV010001250">
    <property type="protein sequence ID" value="KAH7955290.1"/>
    <property type="molecule type" value="Genomic_DNA"/>
</dbReference>
<evidence type="ECO:0000256" key="5">
    <source>
        <dbReference type="ARBA" id="ARBA00022989"/>
    </source>
</evidence>
<comment type="subcellular location">
    <subcellularLocation>
        <location evidence="1">Golgi apparatus</location>
        <location evidence="1">Golgi stack membrane</location>
        <topology evidence="1">Single-pass type II membrane protein</topology>
    </subcellularLocation>
</comment>
<dbReference type="PANTHER" id="PTHR48438">
    <property type="entry name" value="ALPHA-(1,3)-FUCOSYLTRANSFERASE C-RELATED"/>
    <property type="match status" value="1"/>
</dbReference>
<sequence>MEMSPWNEWRDRYYGDTRIPRILIWTGSYSGNSHVSRIEKPAENITCNINDGHDDSRRSSQLPCFVTHDRSLLMESDAIVFHADIVNVSDLPRKRASNQLWVFWARTHPAAPAPVDDYLEEATSHVEGTGTPSSLPIQLSQIFNWTMAHREDAAVHIAHKSFVPEFPSTADMLSSIFIQSPRSALSRRRDAVWIASNCELEKFKEEQERRRRNNDLVDDLGDLHELDGMTQTDLQVLPDCGASQCKSPTDCVAQIAKKFKFIVVASTPACFESPKRTSPPALDYREWWERRVSCRAEALFDVDTFRKDAPSLP</sequence>
<evidence type="ECO:0000256" key="8">
    <source>
        <dbReference type="ARBA" id="ARBA00023180"/>
    </source>
</evidence>
<dbReference type="InterPro" id="IPR031481">
    <property type="entry name" value="Glyco_tran_10_N"/>
</dbReference>
<keyword evidence="3" id="KW-0812">Transmembrane</keyword>
<reference evidence="10" key="2">
    <citation type="submission" date="2021-09" db="EMBL/GenBank/DDBJ databases">
        <authorList>
            <person name="Jia N."/>
            <person name="Wang J."/>
            <person name="Shi W."/>
            <person name="Du L."/>
            <person name="Sun Y."/>
            <person name="Zhan W."/>
            <person name="Jiang J."/>
            <person name="Wang Q."/>
            <person name="Zhang B."/>
            <person name="Ji P."/>
            <person name="Sakyi L.B."/>
            <person name="Cui X."/>
            <person name="Yuan T."/>
            <person name="Jiang B."/>
            <person name="Yang W."/>
            <person name="Lam T.T.-Y."/>
            <person name="Chang Q."/>
            <person name="Ding S."/>
            <person name="Wang X."/>
            <person name="Zhu J."/>
            <person name="Ruan X."/>
            <person name="Zhao L."/>
            <person name="Wei J."/>
            <person name="Que T."/>
            <person name="Du C."/>
            <person name="Cheng J."/>
            <person name="Dai P."/>
            <person name="Han X."/>
            <person name="Huang E."/>
            <person name="Gao Y."/>
            <person name="Liu J."/>
            <person name="Shao H."/>
            <person name="Ye R."/>
            <person name="Li L."/>
            <person name="Wei W."/>
            <person name="Wang X."/>
            <person name="Wang C."/>
            <person name="Huo Q."/>
            <person name="Li W."/>
            <person name="Guo W."/>
            <person name="Chen H."/>
            <person name="Chen S."/>
            <person name="Zhou L."/>
            <person name="Zhou L."/>
            <person name="Ni X."/>
            <person name="Tian J."/>
            <person name="Zhou Y."/>
            <person name="Sheng Y."/>
            <person name="Liu T."/>
            <person name="Pan Y."/>
            <person name="Xia L."/>
            <person name="Li J."/>
            <person name="Zhao F."/>
            <person name="Cao W."/>
        </authorList>
    </citation>
    <scope>NUCLEOTIDE SEQUENCE</scope>
    <source>
        <strain evidence="10">Rsan-2018</strain>
        <tissue evidence="10">Larvae</tissue>
    </source>
</reference>
<evidence type="ECO:0000256" key="2">
    <source>
        <dbReference type="ARBA" id="ARBA00004922"/>
    </source>
</evidence>
<keyword evidence="6" id="KW-0333">Golgi apparatus</keyword>